<gene>
    <name evidence="1" type="ORF">ACFSKV_05940</name>
</gene>
<dbReference type="Gene3D" id="1.25.40.10">
    <property type="entry name" value="Tetratricopeptide repeat domain"/>
    <property type="match status" value="1"/>
</dbReference>
<organism evidence="1 2">
    <name type="scientific">Shivajiella indica</name>
    <dbReference type="NCBI Taxonomy" id="872115"/>
    <lineage>
        <taxon>Bacteria</taxon>
        <taxon>Pseudomonadati</taxon>
        <taxon>Bacteroidota</taxon>
        <taxon>Cytophagia</taxon>
        <taxon>Cytophagales</taxon>
        <taxon>Cyclobacteriaceae</taxon>
        <taxon>Shivajiella</taxon>
    </lineage>
</organism>
<proteinExistence type="predicted"/>
<dbReference type="InterPro" id="IPR036410">
    <property type="entry name" value="HSP_DnaJ_Cys-rich_dom_sf"/>
</dbReference>
<reference evidence="2" key="1">
    <citation type="journal article" date="2019" name="Int. J. Syst. Evol. Microbiol.">
        <title>The Global Catalogue of Microorganisms (GCM) 10K type strain sequencing project: providing services to taxonomists for standard genome sequencing and annotation.</title>
        <authorList>
            <consortium name="The Broad Institute Genomics Platform"/>
            <consortium name="The Broad Institute Genome Sequencing Center for Infectious Disease"/>
            <person name="Wu L."/>
            <person name="Ma J."/>
        </authorList>
    </citation>
    <scope>NUCLEOTIDE SEQUENCE [LARGE SCALE GENOMIC DNA]</scope>
    <source>
        <strain evidence="2">KCTC 19812</strain>
    </source>
</reference>
<evidence type="ECO:0000313" key="2">
    <source>
        <dbReference type="Proteomes" id="UP001597414"/>
    </source>
</evidence>
<protein>
    <submittedName>
        <fullName evidence="1">Molecular chaperone DnaJ</fullName>
    </submittedName>
</protein>
<keyword evidence="2" id="KW-1185">Reference proteome</keyword>
<accession>A0ABW5B4Q5</accession>
<dbReference type="PANTHER" id="PTHR15852:SF54">
    <property type="entry name" value="PROTEIN SSUH2 HOMOLOG"/>
    <property type="match status" value="1"/>
</dbReference>
<name>A0ABW5B4Q5_9BACT</name>
<dbReference type="Proteomes" id="UP001597414">
    <property type="component" value="Unassembled WGS sequence"/>
</dbReference>
<sequence length="236" mass="26441">MTLLFLSSVSCAQVGPSLGGSSRLFNSAKAEMEKGDFEKANTYFRQIIESNLPISPEMPYYFAVTLYELGQYDNSLNFIRRYLQINGRNAEKYEEAKDLEKKLQEPIKAILACEYCNNQGYRIESCPTCEGKKQISQACGLCRGKGMVGCNRCFGKGLLTKRNVFNLVEYHECDKCQGEGKHTCPTCDGLLNVIAACKTCQGQGVVQTEEICNHQAPPRHMSMAFERIKALHAEMD</sequence>
<evidence type="ECO:0000313" key="1">
    <source>
        <dbReference type="EMBL" id="MFD2201097.1"/>
    </source>
</evidence>
<dbReference type="EMBL" id="JBHUIV010000010">
    <property type="protein sequence ID" value="MFD2201097.1"/>
    <property type="molecule type" value="Genomic_DNA"/>
</dbReference>
<dbReference type="InterPro" id="IPR011990">
    <property type="entry name" value="TPR-like_helical_dom_sf"/>
</dbReference>
<dbReference type="PANTHER" id="PTHR15852">
    <property type="entry name" value="PLASTID TRANSCRIPTIONALLY ACTIVE PROTEIN"/>
    <property type="match status" value="1"/>
</dbReference>
<dbReference type="SUPFAM" id="SSF48452">
    <property type="entry name" value="TPR-like"/>
    <property type="match status" value="1"/>
</dbReference>
<comment type="caution">
    <text evidence="1">The sequence shown here is derived from an EMBL/GenBank/DDBJ whole genome shotgun (WGS) entry which is preliminary data.</text>
</comment>
<dbReference type="SUPFAM" id="SSF57938">
    <property type="entry name" value="DnaJ/Hsp40 cysteine-rich domain"/>
    <property type="match status" value="1"/>
</dbReference>
<dbReference type="RefSeq" id="WP_380800996.1">
    <property type="nucleotide sequence ID" value="NZ_JBHUIV010000010.1"/>
</dbReference>